<feature type="compositionally biased region" description="Polar residues" evidence="1">
    <location>
        <begin position="82"/>
        <end position="99"/>
    </location>
</feature>
<evidence type="ECO:0000313" key="3">
    <source>
        <dbReference type="EMBL" id="MFC4426286.1"/>
    </source>
</evidence>
<dbReference type="InterPro" id="IPR001387">
    <property type="entry name" value="Cro/C1-type_HTH"/>
</dbReference>
<dbReference type="InterPro" id="IPR010982">
    <property type="entry name" value="Lambda_DNA-bd_dom_sf"/>
</dbReference>
<dbReference type="Proteomes" id="UP001595998">
    <property type="component" value="Unassembled WGS sequence"/>
</dbReference>
<dbReference type="PROSITE" id="PS50943">
    <property type="entry name" value="HTH_CROC1"/>
    <property type="match status" value="1"/>
</dbReference>
<keyword evidence="4" id="KW-1185">Reference proteome</keyword>
<evidence type="ECO:0000256" key="1">
    <source>
        <dbReference type="SAM" id="MobiDB-lite"/>
    </source>
</evidence>
<organism evidence="3 4">
    <name type="scientific">Deinococcus navajonensis</name>
    <dbReference type="NCBI Taxonomy" id="309884"/>
    <lineage>
        <taxon>Bacteria</taxon>
        <taxon>Thermotogati</taxon>
        <taxon>Deinococcota</taxon>
        <taxon>Deinococci</taxon>
        <taxon>Deinococcales</taxon>
        <taxon>Deinococcaceae</taxon>
        <taxon>Deinococcus</taxon>
    </lineage>
</organism>
<dbReference type="RefSeq" id="WP_380038588.1">
    <property type="nucleotide sequence ID" value="NZ_JBHSEH010000007.1"/>
</dbReference>
<evidence type="ECO:0000313" key="4">
    <source>
        <dbReference type="Proteomes" id="UP001595998"/>
    </source>
</evidence>
<gene>
    <name evidence="3" type="ORF">ACFOZ9_08665</name>
</gene>
<dbReference type="SMART" id="SM00530">
    <property type="entry name" value="HTH_XRE"/>
    <property type="match status" value="1"/>
</dbReference>
<reference evidence="4" key="1">
    <citation type="journal article" date="2019" name="Int. J. Syst. Evol. Microbiol.">
        <title>The Global Catalogue of Microorganisms (GCM) 10K type strain sequencing project: providing services to taxonomists for standard genome sequencing and annotation.</title>
        <authorList>
            <consortium name="The Broad Institute Genomics Platform"/>
            <consortium name="The Broad Institute Genome Sequencing Center for Infectious Disease"/>
            <person name="Wu L."/>
            <person name="Ma J."/>
        </authorList>
    </citation>
    <scope>NUCLEOTIDE SEQUENCE [LARGE SCALE GENOMIC DNA]</scope>
    <source>
        <strain evidence="4">CCUG 56029</strain>
    </source>
</reference>
<dbReference type="Gene3D" id="1.10.260.40">
    <property type="entry name" value="lambda repressor-like DNA-binding domains"/>
    <property type="match status" value="1"/>
</dbReference>
<feature type="domain" description="HTH cro/C1-type" evidence="2">
    <location>
        <begin position="14"/>
        <end position="72"/>
    </location>
</feature>
<comment type="caution">
    <text evidence="3">The sequence shown here is derived from an EMBL/GenBank/DDBJ whole genome shotgun (WGS) entry which is preliminary data.</text>
</comment>
<dbReference type="EMBL" id="JBHSEH010000007">
    <property type="protein sequence ID" value="MFC4426286.1"/>
    <property type="molecule type" value="Genomic_DNA"/>
</dbReference>
<protein>
    <submittedName>
        <fullName evidence="3">Helix-turn-helix domain-containing protein</fullName>
    </submittedName>
</protein>
<evidence type="ECO:0000259" key="2">
    <source>
        <dbReference type="PROSITE" id="PS50943"/>
    </source>
</evidence>
<dbReference type="CDD" id="cd00093">
    <property type="entry name" value="HTH_XRE"/>
    <property type="match status" value="1"/>
</dbReference>
<dbReference type="SUPFAM" id="SSF47413">
    <property type="entry name" value="lambda repressor-like DNA-binding domains"/>
    <property type="match status" value="1"/>
</dbReference>
<name>A0ABV8XL44_9DEIO</name>
<feature type="region of interest" description="Disordered" evidence="1">
    <location>
        <begin position="76"/>
        <end position="99"/>
    </location>
</feature>
<accession>A0ABV8XL44</accession>
<dbReference type="Pfam" id="PF01381">
    <property type="entry name" value="HTH_3"/>
    <property type="match status" value="1"/>
</dbReference>
<proteinExistence type="predicted"/>
<sequence length="99" mass="10939">MTEALTYAHVGEAIKARRMALGLTQEDLCERLGWDKRRISDVSQIETGSRANLTIDRLRTFARALNFSVSDLVHGLSAESEGPTNNARQSVRQPVQQAG</sequence>